<proteinExistence type="predicted"/>
<keyword evidence="2" id="KW-1185">Reference proteome</keyword>
<feature type="non-terminal residue" evidence="1">
    <location>
        <position position="35"/>
    </location>
</feature>
<sequence>MYQKRKKDQVFSYNKIHHMMMSRRTIMKEHRTSLT</sequence>
<name>A0A087UBZ6_STEMI</name>
<dbReference type="AlphaFoldDB" id="A0A087UBZ6"/>
<evidence type="ECO:0000313" key="1">
    <source>
        <dbReference type="EMBL" id="KFM74885.1"/>
    </source>
</evidence>
<reference evidence="1 2" key="1">
    <citation type="submission" date="2013-11" db="EMBL/GenBank/DDBJ databases">
        <title>Genome sequencing of Stegodyphus mimosarum.</title>
        <authorList>
            <person name="Bechsgaard J."/>
        </authorList>
    </citation>
    <scope>NUCLEOTIDE SEQUENCE [LARGE SCALE GENOMIC DNA]</scope>
</reference>
<dbReference type="Proteomes" id="UP000054359">
    <property type="component" value="Unassembled WGS sequence"/>
</dbReference>
<dbReference type="EMBL" id="KK119151">
    <property type="protein sequence ID" value="KFM74885.1"/>
    <property type="molecule type" value="Genomic_DNA"/>
</dbReference>
<evidence type="ECO:0000313" key="2">
    <source>
        <dbReference type="Proteomes" id="UP000054359"/>
    </source>
</evidence>
<protein>
    <submittedName>
        <fullName evidence="1">Uncharacterized protein</fullName>
    </submittedName>
</protein>
<accession>A0A087UBZ6</accession>
<gene>
    <name evidence="1" type="ORF">X975_01347</name>
</gene>
<organism evidence="1 2">
    <name type="scientific">Stegodyphus mimosarum</name>
    <name type="common">African social velvet spider</name>
    <dbReference type="NCBI Taxonomy" id="407821"/>
    <lineage>
        <taxon>Eukaryota</taxon>
        <taxon>Metazoa</taxon>
        <taxon>Ecdysozoa</taxon>
        <taxon>Arthropoda</taxon>
        <taxon>Chelicerata</taxon>
        <taxon>Arachnida</taxon>
        <taxon>Araneae</taxon>
        <taxon>Araneomorphae</taxon>
        <taxon>Entelegynae</taxon>
        <taxon>Eresoidea</taxon>
        <taxon>Eresidae</taxon>
        <taxon>Stegodyphus</taxon>
    </lineage>
</organism>